<comment type="catalytic activity">
    <reaction evidence="7">
        <text>a medium-chain fatty acid + ATP + CoA = a medium-chain fatty acyl-CoA + AMP + diphosphate</text>
        <dbReference type="Rhea" id="RHEA:48340"/>
        <dbReference type="ChEBI" id="CHEBI:30616"/>
        <dbReference type="ChEBI" id="CHEBI:33019"/>
        <dbReference type="ChEBI" id="CHEBI:57287"/>
        <dbReference type="ChEBI" id="CHEBI:59558"/>
        <dbReference type="ChEBI" id="CHEBI:90546"/>
        <dbReference type="ChEBI" id="CHEBI:456215"/>
        <dbReference type="EC" id="6.2.1.2"/>
    </reaction>
</comment>
<dbReference type="InterPro" id="IPR025110">
    <property type="entry name" value="AMP-bd_C"/>
</dbReference>
<dbReference type="SUPFAM" id="SSF56801">
    <property type="entry name" value="Acetyl-CoA synthetase-like"/>
    <property type="match status" value="1"/>
</dbReference>
<proteinExistence type="inferred from homology"/>
<dbReference type="AlphaFoldDB" id="A0A4C1SB44"/>
<dbReference type="Pfam" id="PF13193">
    <property type="entry name" value="AMP-binding_C"/>
    <property type="match status" value="1"/>
</dbReference>
<keyword evidence="11" id="KW-1185">Reference proteome</keyword>
<evidence type="ECO:0000256" key="6">
    <source>
        <dbReference type="ARBA" id="ARBA00047319"/>
    </source>
</evidence>
<evidence type="ECO:0000313" key="10">
    <source>
        <dbReference type="EMBL" id="GBO98300.1"/>
    </source>
</evidence>
<feature type="domain" description="AMP-binding enzyme C-terminal" evidence="9">
    <location>
        <begin position="492"/>
        <end position="567"/>
    </location>
</feature>
<evidence type="ECO:0000259" key="8">
    <source>
        <dbReference type="Pfam" id="PF00501"/>
    </source>
</evidence>
<accession>A0A4C1SB44</accession>
<keyword evidence="2" id="KW-0436">Ligase</keyword>
<dbReference type="FunFam" id="3.30.300.30:FF:000008">
    <property type="entry name" value="2,3-dihydroxybenzoate-AMP ligase"/>
    <property type="match status" value="1"/>
</dbReference>
<evidence type="ECO:0000256" key="1">
    <source>
        <dbReference type="ARBA" id="ARBA00006432"/>
    </source>
</evidence>
<dbReference type="GO" id="GO:0031956">
    <property type="term" value="F:medium-chain fatty acid-CoA ligase activity"/>
    <property type="evidence" value="ECO:0007669"/>
    <property type="project" value="UniProtKB-EC"/>
</dbReference>
<comment type="caution">
    <text evidence="10">The sequence shown here is derived from an EMBL/GenBank/DDBJ whole genome shotgun (WGS) entry which is preliminary data.</text>
</comment>
<dbReference type="GO" id="GO:0006631">
    <property type="term" value="P:fatty acid metabolic process"/>
    <property type="evidence" value="ECO:0007669"/>
    <property type="project" value="TreeGrafter"/>
</dbReference>
<dbReference type="InterPro" id="IPR045851">
    <property type="entry name" value="AMP-bd_C_sf"/>
</dbReference>
<dbReference type="InterPro" id="IPR042099">
    <property type="entry name" value="ANL_N_sf"/>
</dbReference>
<dbReference type="Proteomes" id="UP000299102">
    <property type="component" value="Unassembled WGS sequence"/>
</dbReference>
<dbReference type="PANTHER" id="PTHR43201">
    <property type="entry name" value="ACYL-COA SYNTHETASE"/>
    <property type="match status" value="1"/>
</dbReference>
<dbReference type="Gene3D" id="3.40.50.12780">
    <property type="entry name" value="N-terminal domain of ligase-like"/>
    <property type="match status" value="1"/>
</dbReference>
<dbReference type="InterPro" id="IPR000873">
    <property type="entry name" value="AMP-dep_synth/lig_dom"/>
</dbReference>
<dbReference type="EMBL" id="BGZK01000001">
    <property type="protein sequence ID" value="GBO98300.1"/>
    <property type="molecule type" value="Genomic_DNA"/>
</dbReference>
<dbReference type="OrthoDB" id="10253115at2759"/>
<organism evidence="10 11">
    <name type="scientific">Eumeta variegata</name>
    <name type="common">Bagworm moth</name>
    <name type="synonym">Eumeta japonica</name>
    <dbReference type="NCBI Taxonomy" id="151549"/>
    <lineage>
        <taxon>Eukaryota</taxon>
        <taxon>Metazoa</taxon>
        <taxon>Ecdysozoa</taxon>
        <taxon>Arthropoda</taxon>
        <taxon>Hexapoda</taxon>
        <taxon>Insecta</taxon>
        <taxon>Pterygota</taxon>
        <taxon>Neoptera</taxon>
        <taxon>Endopterygota</taxon>
        <taxon>Lepidoptera</taxon>
        <taxon>Glossata</taxon>
        <taxon>Ditrysia</taxon>
        <taxon>Tineoidea</taxon>
        <taxon>Psychidae</taxon>
        <taxon>Oiketicinae</taxon>
        <taxon>Eumeta</taxon>
    </lineage>
</organism>
<gene>
    <name evidence="10" type="primary">ACSF2</name>
    <name evidence="10" type="ORF">EVAR_4_1</name>
</gene>
<evidence type="ECO:0000256" key="3">
    <source>
        <dbReference type="ARBA" id="ARBA00037247"/>
    </source>
</evidence>
<evidence type="ECO:0000256" key="2">
    <source>
        <dbReference type="ARBA" id="ARBA00022598"/>
    </source>
</evidence>
<evidence type="ECO:0000256" key="4">
    <source>
        <dbReference type="ARBA" id="ARBA00039009"/>
    </source>
</evidence>
<evidence type="ECO:0000256" key="5">
    <source>
        <dbReference type="ARBA" id="ARBA00039638"/>
    </source>
</evidence>
<comment type="catalytic activity">
    <reaction evidence="6">
        <text>octanoate + ATP + CoA = octanoyl-CoA + AMP + diphosphate</text>
        <dbReference type="Rhea" id="RHEA:33631"/>
        <dbReference type="ChEBI" id="CHEBI:25646"/>
        <dbReference type="ChEBI" id="CHEBI:30616"/>
        <dbReference type="ChEBI" id="CHEBI:33019"/>
        <dbReference type="ChEBI" id="CHEBI:57287"/>
        <dbReference type="ChEBI" id="CHEBI:57386"/>
        <dbReference type="ChEBI" id="CHEBI:456215"/>
    </reaction>
</comment>
<reference evidence="10 11" key="1">
    <citation type="journal article" date="2019" name="Commun. Biol.">
        <title>The bagworm genome reveals a unique fibroin gene that provides high tensile strength.</title>
        <authorList>
            <person name="Kono N."/>
            <person name="Nakamura H."/>
            <person name="Ohtoshi R."/>
            <person name="Tomita M."/>
            <person name="Numata K."/>
            <person name="Arakawa K."/>
        </authorList>
    </citation>
    <scope>NUCLEOTIDE SEQUENCE [LARGE SCALE GENOMIC DNA]</scope>
</reference>
<evidence type="ECO:0000313" key="11">
    <source>
        <dbReference type="Proteomes" id="UP000299102"/>
    </source>
</evidence>
<protein>
    <recommendedName>
        <fullName evidence="5">Medium-chain acyl-CoA ligase ACSF2, mitochondrial</fullName>
        <ecNumber evidence="4">6.2.1.2</ecNumber>
    </recommendedName>
</protein>
<dbReference type="InterPro" id="IPR020845">
    <property type="entry name" value="AMP-binding_CS"/>
</dbReference>
<dbReference type="Pfam" id="PF00501">
    <property type="entry name" value="AMP-binding"/>
    <property type="match status" value="1"/>
</dbReference>
<comment type="similarity">
    <text evidence="1">Belongs to the ATP-dependent AMP-binding enzyme family.</text>
</comment>
<dbReference type="PANTHER" id="PTHR43201:SF5">
    <property type="entry name" value="MEDIUM-CHAIN ACYL-COA LIGASE ACSF2, MITOCHONDRIAL"/>
    <property type="match status" value="1"/>
</dbReference>
<evidence type="ECO:0000259" key="9">
    <source>
        <dbReference type="Pfam" id="PF13193"/>
    </source>
</evidence>
<dbReference type="EC" id="6.2.1.2" evidence="4"/>
<dbReference type="PROSITE" id="PS00455">
    <property type="entry name" value="AMP_BINDING"/>
    <property type="match status" value="1"/>
</dbReference>
<dbReference type="STRING" id="151549.A0A4C1SB44"/>
<dbReference type="Gene3D" id="3.30.300.30">
    <property type="match status" value="1"/>
</dbReference>
<sequence length="583" mass="63571">MRFRHASPSASYLHCPGAEPLRYLTAGDAFQEAADRWPARPAVHSLHQQKKITYGELLLQADALGCALREAGLARGSRLGVWAHSCAEWLVVLAASARVGLIPSMRNQSLVFCIKKVGLKALLIGEEVLGRDYYKVLNTVIPEIKDSKPGHLSSATFPDLKVVITCGSKELPGMFSLDSLIKGYMNKSKSQASTYSAQVKPEDGCIIHFTSGTTGEPKAALDSHFGVVNNSYLLGKRTTLHEGHNTICVQVSTKVVLTPVNRYGRLVGIGVEEGGGVPLFHAFGTIISLMAAVRLGSTLVLPAATYSSAANADSLFKERCTVIHGTPTMFVDLINTVRQRALTPAVRVALTAGAPCSPQLFRDIKTHLGIESVKSLYGMTETTAAVFQSLPGETEEQITQTVGYIHDHLELKVVDENNTVVPFGRPGELLVRGYSTMMGYWDEPEKTRQTIDPDGWLRTGDQFTLSEDGYGRVVGRLKDIVVRGGENIAPKEIEDLLNEHPSILESQVVGVPDERLGEEVCAVLRLQGGAKINLDDVKAFCSGRLAKYKVPRILYVVEDFPKTASGKIQKYKLREMIESGKLR</sequence>
<name>A0A4C1SB44_EUMVA</name>
<feature type="domain" description="AMP-dependent synthetase/ligase" evidence="8">
    <location>
        <begin position="30"/>
        <end position="441"/>
    </location>
</feature>
<comment type="function">
    <text evidence="3">Acyl-CoA synthases catalyze the initial reaction in fatty acid metabolism, by forming a thioester with CoA. Has some preference toward medium-chain substrates. Plays a role in adipocyte differentiation.</text>
</comment>
<evidence type="ECO:0000256" key="7">
    <source>
        <dbReference type="ARBA" id="ARBA00048277"/>
    </source>
</evidence>